<keyword evidence="8 9" id="KW-0472">Membrane</keyword>
<dbReference type="SMART" id="SM00382">
    <property type="entry name" value="AAA"/>
    <property type="match status" value="1"/>
</dbReference>
<evidence type="ECO:0000313" key="12">
    <source>
        <dbReference type="EMBL" id="TDW22268.1"/>
    </source>
</evidence>
<dbReference type="FunFam" id="3.40.50.300:FF:000854">
    <property type="entry name" value="Multidrug ABC transporter ATP-binding protein"/>
    <property type="match status" value="1"/>
</dbReference>
<dbReference type="Gene3D" id="3.40.50.300">
    <property type="entry name" value="P-loop containing nucleotide triphosphate hydrolases"/>
    <property type="match status" value="1"/>
</dbReference>
<feature type="transmembrane region" description="Helical" evidence="9">
    <location>
        <begin position="127"/>
        <end position="151"/>
    </location>
</feature>
<gene>
    <name evidence="12" type="ORF">EV650_1105</name>
</gene>
<comment type="caution">
    <text evidence="12">The sequence shown here is derived from an EMBL/GenBank/DDBJ whole genome shotgun (WGS) entry which is preliminary data.</text>
</comment>
<dbReference type="Gene3D" id="1.20.1560.10">
    <property type="entry name" value="ABC transporter type 1, transmembrane domain"/>
    <property type="match status" value="1"/>
</dbReference>
<dbReference type="AlphaFoldDB" id="A0A4R7ZZ78"/>
<name>A0A4R7ZZ78_9ACTN</name>
<feature type="domain" description="ABC transmembrane type-1" evidence="11">
    <location>
        <begin position="19"/>
        <end position="300"/>
    </location>
</feature>
<evidence type="ECO:0000256" key="4">
    <source>
        <dbReference type="ARBA" id="ARBA00022692"/>
    </source>
</evidence>
<dbReference type="InterPro" id="IPR017871">
    <property type="entry name" value="ABC_transporter-like_CS"/>
</dbReference>
<dbReference type="GO" id="GO:0005886">
    <property type="term" value="C:plasma membrane"/>
    <property type="evidence" value="ECO:0007669"/>
    <property type="project" value="UniProtKB-SubCell"/>
</dbReference>
<dbReference type="GO" id="GO:0015421">
    <property type="term" value="F:ABC-type oligopeptide transporter activity"/>
    <property type="evidence" value="ECO:0007669"/>
    <property type="project" value="TreeGrafter"/>
</dbReference>
<dbReference type="InterPro" id="IPR027417">
    <property type="entry name" value="P-loop_NTPase"/>
</dbReference>
<keyword evidence="7 9" id="KW-1133">Transmembrane helix</keyword>
<evidence type="ECO:0000256" key="3">
    <source>
        <dbReference type="ARBA" id="ARBA00022475"/>
    </source>
</evidence>
<dbReference type="EMBL" id="SODF01000001">
    <property type="protein sequence ID" value="TDW22268.1"/>
    <property type="molecule type" value="Genomic_DNA"/>
</dbReference>
<dbReference type="SUPFAM" id="SSF52540">
    <property type="entry name" value="P-loop containing nucleoside triphosphate hydrolases"/>
    <property type="match status" value="1"/>
</dbReference>
<reference evidence="12 13" key="1">
    <citation type="submission" date="2019-03" db="EMBL/GenBank/DDBJ databases">
        <title>Genomic Encyclopedia of Type Strains, Phase III (KMG-III): the genomes of soil and plant-associated and newly described type strains.</title>
        <authorList>
            <person name="Whitman W."/>
        </authorList>
    </citation>
    <scope>NUCLEOTIDE SEQUENCE [LARGE SCALE GENOMIC DNA]</scope>
    <source>
        <strain evidence="12 13">VKM Ac-2570</strain>
    </source>
</reference>
<dbReference type="InterPro" id="IPR003593">
    <property type="entry name" value="AAA+_ATPase"/>
</dbReference>
<dbReference type="InterPro" id="IPR011527">
    <property type="entry name" value="ABC1_TM_dom"/>
</dbReference>
<dbReference type="FunFam" id="1.20.1560.10:FF:000040">
    <property type="entry name" value="Multidrug ABC transporter ATP-binding protein"/>
    <property type="match status" value="1"/>
</dbReference>
<dbReference type="Pfam" id="PF00005">
    <property type="entry name" value="ABC_tran"/>
    <property type="match status" value="1"/>
</dbReference>
<dbReference type="GO" id="GO:0005524">
    <property type="term" value="F:ATP binding"/>
    <property type="evidence" value="ECO:0007669"/>
    <property type="project" value="UniProtKB-KW"/>
</dbReference>
<evidence type="ECO:0000256" key="8">
    <source>
        <dbReference type="ARBA" id="ARBA00023136"/>
    </source>
</evidence>
<dbReference type="RefSeq" id="WP_134115957.1">
    <property type="nucleotide sequence ID" value="NZ_SODF01000001.1"/>
</dbReference>
<evidence type="ECO:0000256" key="1">
    <source>
        <dbReference type="ARBA" id="ARBA00004651"/>
    </source>
</evidence>
<evidence type="ECO:0000259" key="11">
    <source>
        <dbReference type="PROSITE" id="PS50929"/>
    </source>
</evidence>
<keyword evidence="5" id="KW-0547">Nucleotide-binding</keyword>
<dbReference type="InterPro" id="IPR036640">
    <property type="entry name" value="ABC1_TM_sf"/>
</dbReference>
<evidence type="ECO:0000256" key="6">
    <source>
        <dbReference type="ARBA" id="ARBA00022840"/>
    </source>
</evidence>
<evidence type="ECO:0000256" key="7">
    <source>
        <dbReference type="ARBA" id="ARBA00022989"/>
    </source>
</evidence>
<dbReference type="PROSITE" id="PS50893">
    <property type="entry name" value="ABC_TRANSPORTER_2"/>
    <property type="match status" value="1"/>
</dbReference>
<sequence>MLLRLLRTHLRPYAGNLSLVVVLQLIGTIASLYLPSLNADIIDNGVAKGDTGYIMGTGGWMLGVSLVQIACTITAVYFGAKTAALFGRDVRAAVFHRVGEFSAREVNQFGAPTLISRSTNDVQQIQMLVVMTTTMLVAAPITMVGGVIMAVREDVGLSWLVVVAVPLLAGCVGFIASRMVPQFRKMQKNIDGVNRVLREQITGIRVVRAFVREPHEIERFGEANQNLTDTAIKAGRLMALIFPTVMLILNVSSVAVLWFGASRIENGTMEVGALTAFLSYLIQILFSVMMGVFVMIMVPRASVCADRISEVLDTESSVRPPVTPIRNFTGRGQLVFEHASFQYPGAAEPVLRDISLVASPGQTTAIIGSTGAGKTTLLSLVPRLFDATDGRVLVDGIDVREIEPEALWERIGLVPQRPYLFSGTIASNLRYGNPDATDEELWHALEIAQGKDFVEAMAEGLDAPIAQGGTNVSGGQRQRLAIARALVRKPEIYLFDDSFSALDLATDARLRAALRPVTRDACVVVVAQRVSTIIDADQIVVVEDGAIVGKGTHDELLESCPTYVEIVESQRSAEEAA</sequence>
<dbReference type="Pfam" id="PF00664">
    <property type="entry name" value="ABC_membrane"/>
    <property type="match status" value="1"/>
</dbReference>
<keyword evidence="13" id="KW-1185">Reference proteome</keyword>
<dbReference type="PANTHER" id="PTHR43394:SF1">
    <property type="entry name" value="ATP-BINDING CASSETTE SUB-FAMILY B MEMBER 10, MITOCHONDRIAL"/>
    <property type="match status" value="1"/>
</dbReference>
<dbReference type="CDD" id="cd18548">
    <property type="entry name" value="ABC_6TM_Tm287_like"/>
    <property type="match status" value="1"/>
</dbReference>
<feature type="transmembrane region" description="Helical" evidence="9">
    <location>
        <begin position="273"/>
        <end position="298"/>
    </location>
</feature>
<feature type="domain" description="ABC transporter" evidence="10">
    <location>
        <begin position="334"/>
        <end position="569"/>
    </location>
</feature>
<dbReference type="PROSITE" id="PS50929">
    <property type="entry name" value="ABC_TM1F"/>
    <property type="match status" value="1"/>
</dbReference>
<dbReference type="OrthoDB" id="9806127at2"/>
<keyword evidence="4 9" id="KW-0812">Transmembrane</keyword>
<feature type="transmembrane region" description="Helical" evidence="9">
    <location>
        <begin position="237"/>
        <end position="261"/>
    </location>
</feature>
<keyword evidence="2" id="KW-0813">Transport</keyword>
<evidence type="ECO:0000256" key="9">
    <source>
        <dbReference type="SAM" id="Phobius"/>
    </source>
</evidence>
<dbReference type="GO" id="GO:0016887">
    <property type="term" value="F:ATP hydrolysis activity"/>
    <property type="evidence" value="ECO:0007669"/>
    <property type="project" value="InterPro"/>
</dbReference>
<feature type="transmembrane region" description="Helical" evidence="9">
    <location>
        <begin position="157"/>
        <end position="176"/>
    </location>
</feature>
<dbReference type="InterPro" id="IPR003439">
    <property type="entry name" value="ABC_transporter-like_ATP-bd"/>
</dbReference>
<dbReference type="PANTHER" id="PTHR43394">
    <property type="entry name" value="ATP-DEPENDENT PERMEASE MDL1, MITOCHONDRIAL"/>
    <property type="match status" value="1"/>
</dbReference>
<dbReference type="InterPro" id="IPR039421">
    <property type="entry name" value="Type_1_exporter"/>
</dbReference>
<feature type="transmembrane region" description="Helical" evidence="9">
    <location>
        <begin position="12"/>
        <end position="33"/>
    </location>
</feature>
<evidence type="ECO:0000259" key="10">
    <source>
        <dbReference type="PROSITE" id="PS50893"/>
    </source>
</evidence>
<organism evidence="12 13">
    <name type="scientific">Kribbella kalugense</name>
    <dbReference type="NCBI Taxonomy" id="2512221"/>
    <lineage>
        <taxon>Bacteria</taxon>
        <taxon>Bacillati</taxon>
        <taxon>Actinomycetota</taxon>
        <taxon>Actinomycetes</taxon>
        <taxon>Propionibacteriales</taxon>
        <taxon>Kribbellaceae</taxon>
        <taxon>Kribbella</taxon>
    </lineage>
</organism>
<proteinExistence type="predicted"/>
<dbReference type="Proteomes" id="UP000295447">
    <property type="component" value="Unassembled WGS sequence"/>
</dbReference>
<accession>A0A4R7ZZ78</accession>
<feature type="transmembrane region" description="Helical" evidence="9">
    <location>
        <begin position="53"/>
        <end position="78"/>
    </location>
</feature>
<evidence type="ECO:0000313" key="13">
    <source>
        <dbReference type="Proteomes" id="UP000295447"/>
    </source>
</evidence>
<comment type="subcellular location">
    <subcellularLocation>
        <location evidence="1">Cell membrane</location>
        <topology evidence="1">Multi-pass membrane protein</topology>
    </subcellularLocation>
</comment>
<evidence type="ECO:0000256" key="5">
    <source>
        <dbReference type="ARBA" id="ARBA00022741"/>
    </source>
</evidence>
<dbReference type="PROSITE" id="PS00211">
    <property type="entry name" value="ABC_TRANSPORTER_1"/>
    <property type="match status" value="1"/>
</dbReference>
<keyword evidence="6 12" id="KW-0067">ATP-binding</keyword>
<evidence type="ECO:0000256" key="2">
    <source>
        <dbReference type="ARBA" id="ARBA00022448"/>
    </source>
</evidence>
<protein>
    <submittedName>
        <fullName evidence="12">ATP-binding cassette subfamily B protein</fullName>
    </submittedName>
</protein>
<dbReference type="SUPFAM" id="SSF90123">
    <property type="entry name" value="ABC transporter transmembrane region"/>
    <property type="match status" value="1"/>
</dbReference>
<keyword evidence="3" id="KW-1003">Cell membrane</keyword>